<keyword evidence="1" id="KW-1133">Transmembrane helix</keyword>
<organism evidence="2 3">
    <name type="scientific">Caldisalinibacter kiritimatiensis</name>
    <dbReference type="NCBI Taxonomy" id="1304284"/>
    <lineage>
        <taxon>Bacteria</taxon>
        <taxon>Bacillati</taxon>
        <taxon>Bacillota</taxon>
        <taxon>Tissierellia</taxon>
        <taxon>Tissierellales</taxon>
        <taxon>Thermohalobacteraceae</taxon>
        <taxon>Caldisalinibacter</taxon>
    </lineage>
</organism>
<evidence type="ECO:0000313" key="3">
    <source>
        <dbReference type="Proteomes" id="UP000013378"/>
    </source>
</evidence>
<evidence type="ECO:0000313" key="2">
    <source>
        <dbReference type="EMBL" id="EOD01417.1"/>
    </source>
</evidence>
<gene>
    <name evidence="2" type="ORF">L21TH_0464</name>
</gene>
<name>R1AXN7_9FIRM</name>
<keyword evidence="1" id="KW-0812">Transmembrane</keyword>
<protein>
    <recommendedName>
        <fullName evidence="4">Type II secretion system protein GspF domain-containing protein</fullName>
    </recommendedName>
</protein>
<keyword evidence="3" id="KW-1185">Reference proteome</keyword>
<feature type="transmembrane region" description="Helical" evidence="1">
    <location>
        <begin position="273"/>
        <end position="296"/>
    </location>
</feature>
<evidence type="ECO:0000256" key="1">
    <source>
        <dbReference type="SAM" id="Phobius"/>
    </source>
</evidence>
<evidence type="ECO:0008006" key="4">
    <source>
        <dbReference type="Google" id="ProtNLM"/>
    </source>
</evidence>
<dbReference type="AlphaFoldDB" id="R1AXN7"/>
<reference evidence="2 3" key="1">
    <citation type="journal article" date="2015" name="Geomicrobiol. J.">
        <title>Caldisalinibacter kiritimatiensis gen. nov., sp. nov., a moderately thermohalophilic thiosulfate-reducing bacterium from a hypersaline microbial mat.</title>
        <authorList>
            <person name="Ben Hania W."/>
            <person name="Joseph M."/>
            <person name="Fiebig A."/>
            <person name="Bunk B."/>
            <person name="Klenk H.-P."/>
            <person name="Fardeau M.-L."/>
            <person name="Spring S."/>
        </authorList>
    </citation>
    <scope>NUCLEOTIDE SEQUENCE [LARGE SCALE GENOMIC DNA]</scope>
    <source>
        <strain evidence="2 3">L21-TH-D2</strain>
    </source>
</reference>
<dbReference type="Proteomes" id="UP000013378">
    <property type="component" value="Unassembled WGS sequence"/>
</dbReference>
<dbReference type="PANTHER" id="PTHR35007">
    <property type="entry name" value="INTEGRAL MEMBRANE PROTEIN-RELATED"/>
    <property type="match status" value="1"/>
</dbReference>
<feature type="transmembrane region" description="Helical" evidence="1">
    <location>
        <begin position="249"/>
        <end position="267"/>
    </location>
</feature>
<dbReference type="EMBL" id="ARZA01000058">
    <property type="protein sequence ID" value="EOD01417.1"/>
    <property type="molecule type" value="Genomic_DNA"/>
</dbReference>
<dbReference type="STRING" id="1304284.L21TH_0464"/>
<feature type="transmembrane region" description="Helical" evidence="1">
    <location>
        <begin position="70"/>
        <end position="95"/>
    </location>
</feature>
<dbReference type="RefSeq" id="WP_006308154.1">
    <property type="nucleotide sequence ID" value="NZ_ARZA01000058.1"/>
</dbReference>
<dbReference type="PANTHER" id="PTHR35007:SF2">
    <property type="entry name" value="PILUS ASSEMBLE PROTEIN"/>
    <property type="match status" value="1"/>
</dbReference>
<accession>R1AXN7</accession>
<comment type="caution">
    <text evidence="2">The sequence shown here is derived from an EMBL/GenBank/DDBJ whole genome shotgun (WGS) entry which is preliminary data.</text>
</comment>
<proteinExistence type="predicted"/>
<dbReference type="OrthoDB" id="5393676at2"/>
<sequence length="311" mass="35830">MVLIPIAVVSISYIFYLLLDESDNIKVDKIKENARYIENTVQRQMDKMLRGNKKTAKHITSTEKMLQESVFLRAIGIRNIYIFLIITVIFSFFAFQKSRIALNQTIGAGIVAFIAFQVPFEILKIEVELKRKSIRKHLPNFFLTVSQMLEAADDIVDVLETSINKIKKPLKTDIKEFVKNYRKGKTVEECIEILKSRFDNPLLEKFADDIEGNIKNGTKLKGVIDDYAEKSYNNQTNYMQRITENSGSILASLIILVMFINSIYTVKRLKPELFYILTHNFFGQVTVDIIIILTIVSIKMTLKSISYNDSQ</sequence>
<keyword evidence="1" id="KW-0472">Membrane</keyword>